<dbReference type="InterPro" id="IPR015422">
    <property type="entry name" value="PyrdxlP-dep_Trfase_small"/>
</dbReference>
<gene>
    <name evidence="6" type="primary">hisC</name>
    <name evidence="8" type="ORF">CRM92_09000</name>
</gene>
<comment type="similarity">
    <text evidence="6">Belongs to the class-II pyridoxal-phosphate-dependent aminotransferase family. Histidinol-phosphate aminotransferase subfamily.</text>
</comment>
<comment type="subunit">
    <text evidence="2 6">Homodimer.</text>
</comment>
<dbReference type="PANTHER" id="PTHR43643:SF3">
    <property type="entry name" value="HISTIDINOL-PHOSPHATE AMINOTRANSFERASE"/>
    <property type="match status" value="1"/>
</dbReference>
<reference evidence="8" key="1">
    <citation type="submission" date="2017-10" db="EMBL/GenBank/DDBJ databases">
        <title>Kefir isolates.</title>
        <authorList>
            <person name="Kim Y."/>
            <person name="Blasche S."/>
        </authorList>
    </citation>
    <scope>NUCLEOTIDE SEQUENCE [LARGE SCALE GENOMIC DNA]</scope>
    <source>
        <strain evidence="8">OG2-2</strain>
    </source>
</reference>
<dbReference type="Pfam" id="PF00155">
    <property type="entry name" value="Aminotran_1_2"/>
    <property type="match status" value="1"/>
</dbReference>
<keyword evidence="6" id="KW-0368">Histidine biosynthesis</keyword>
<dbReference type="Gene3D" id="3.90.1150.10">
    <property type="entry name" value="Aspartate Aminotransferase, domain 1"/>
    <property type="match status" value="1"/>
</dbReference>
<dbReference type="EC" id="2.6.1.9" evidence="6"/>
<dbReference type="InterPro" id="IPR004839">
    <property type="entry name" value="Aminotransferase_I/II_large"/>
</dbReference>
<keyword evidence="5 6" id="KW-0663">Pyridoxal phosphate</keyword>
<comment type="pathway">
    <text evidence="6">Amino-acid biosynthesis; L-histidine biosynthesis; L-histidine from 5-phospho-alpha-D-ribose 1-diphosphate: step 7/9.</text>
</comment>
<dbReference type="CDD" id="cd00609">
    <property type="entry name" value="AAT_like"/>
    <property type="match status" value="1"/>
</dbReference>
<keyword evidence="6" id="KW-0028">Amino-acid biosynthesis</keyword>
<dbReference type="Gene3D" id="3.40.640.10">
    <property type="entry name" value="Type I PLP-dependent aspartate aminotransferase-like (Major domain)"/>
    <property type="match status" value="1"/>
</dbReference>
<keyword evidence="9" id="KW-1185">Reference proteome</keyword>
<sequence>MDMSESHQPQTSPIPPRHIFANLPAYVAGKPAPQVAGLTQYKLSSNENPLGPVPKVAEILSTFDAVHRYPDPLSTKLREALAKRFNLDAENIVTGAGSLGALNQILKAFAGVDADGVQDEVIYAWRSFEAYPILVGLLGAKSVQIPNLPNGAHDLQGMLDAITDRTRVILVCTPNNPTGPAVTEKQIREFLAQVPPHIVVVLDEAYFEFCTVSPVPDGEDAPLDGLRLYREYPNVIVLRTFSKAQGLAGLRVGYSVSHPQLTQYLRVSATTFAVTAVAEAAAVASIEHEDQVMERVQHLVDERERVAARLHELGYNIPQTYANFVWLPLGEHTAEFTELARANALAVRAFDSEGVRVSIGEDEANDRFISICEQFPHRV</sequence>
<dbReference type="InterPro" id="IPR015421">
    <property type="entry name" value="PyrdxlP-dep_Trfase_major"/>
</dbReference>
<keyword evidence="4 6" id="KW-0808">Transferase</keyword>
<dbReference type="GO" id="GO:0030170">
    <property type="term" value="F:pyridoxal phosphate binding"/>
    <property type="evidence" value="ECO:0007669"/>
    <property type="project" value="InterPro"/>
</dbReference>
<protein>
    <recommendedName>
        <fullName evidence="6">Histidinol-phosphate aminotransferase</fullName>
        <ecNumber evidence="6">2.6.1.9</ecNumber>
    </recommendedName>
    <alternativeName>
        <fullName evidence="6">Imidazole acetol-phosphate transaminase</fullName>
    </alternativeName>
</protein>
<dbReference type="UniPathway" id="UPA00031">
    <property type="reaction ID" value="UER00012"/>
</dbReference>
<comment type="catalytic activity">
    <reaction evidence="6">
        <text>L-histidinol phosphate + 2-oxoglutarate = 3-(imidazol-4-yl)-2-oxopropyl phosphate + L-glutamate</text>
        <dbReference type="Rhea" id="RHEA:23744"/>
        <dbReference type="ChEBI" id="CHEBI:16810"/>
        <dbReference type="ChEBI" id="CHEBI:29985"/>
        <dbReference type="ChEBI" id="CHEBI:57766"/>
        <dbReference type="ChEBI" id="CHEBI:57980"/>
        <dbReference type="EC" id="2.6.1.9"/>
    </reaction>
</comment>
<proteinExistence type="inferred from homology"/>
<feature type="domain" description="Aminotransferase class I/classII large" evidence="7">
    <location>
        <begin position="41"/>
        <end position="369"/>
    </location>
</feature>
<dbReference type="InterPro" id="IPR024892">
    <property type="entry name" value="ArAT"/>
</dbReference>
<dbReference type="Proteomes" id="UP000219947">
    <property type="component" value="Unassembled WGS sequence"/>
</dbReference>
<dbReference type="SUPFAM" id="SSF53383">
    <property type="entry name" value="PLP-dependent transferases"/>
    <property type="match status" value="1"/>
</dbReference>
<dbReference type="PANTHER" id="PTHR43643">
    <property type="entry name" value="HISTIDINOL-PHOSPHATE AMINOTRANSFERASE 2"/>
    <property type="match status" value="1"/>
</dbReference>
<dbReference type="NCBIfam" id="NF002878">
    <property type="entry name" value="PRK03321.1"/>
    <property type="match status" value="1"/>
</dbReference>
<dbReference type="EMBL" id="PDEV01000004">
    <property type="protein sequence ID" value="PEN15734.1"/>
    <property type="molecule type" value="Genomic_DNA"/>
</dbReference>
<keyword evidence="3 6" id="KW-0032">Aminotransferase</keyword>
<comment type="caution">
    <text evidence="8">The sequence shown here is derived from an EMBL/GenBank/DDBJ whole genome shotgun (WGS) entry which is preliminary data.</text>
</comment>
<dbReference type="GO" id="GO:0004400">
    <property type="term" value="F:histidinol-phosphate transaminase activity"/>
    <property type="evidence" value="ECO:0007669"/>
    <property type="project" value="UniProtKB-UniRule"/>
</dbReference>
<evidence type="ECO:0000259" key="7">
    <source>
        <dbReference type="Pfam" id="PF00155"/>
    </source>
</evidence>
<evidence type="ECO:0000256" key="5">
    <source>
        <dbReference type="ARBA" id="ARBA00022898"/>
    </source>
</evidence>
<dbReference type="InterPro" id="IPR005861">
    <property type="entry name" value="HisP_aminotrans"/>
</dbReference>
<organism evidence="8 9">
    <name type="scientific">Rothia dentocariosa</name>
    <dbReference type="NCBI Taxonomy" id="2047"/>
    <lineage>
        <taxon>Bacteria</taxon>
        <taxon>Bacillati</taxon>
        <taxon>Actinomycetota</taxon>
        <taxon>Actinomycetes</taxon>
        <taxon>Micrococcales</taxon>
        <taxon>Micrococcaceae</taxon>
        <taxon>Rothia</taxon>
    </lineage>
</organism>
<dbReference type="HAMAP" id="MF_01023">
    <property type="entry name" value="HisC_aminotrans_2"/>
    <property type="match status" value="1"/>
</dbReference>
<evidence type="ECO:0000313" key="9">
    <source>
        <dbReference type="Proteomes" id="UP000219947"/>
    </source>
</evidence>
<evidence type="ECO:0000256" key="6">
    <source>
        <dbReference type="HAMAP-Rule" id="MF_01023"/>
    </source>
</evidence>
<evidence type="ECO:0000313" key="8">
    <source>
        <dbReference type="EMBL" id="PEN15734.1"/>
    </source>
</evidence>
<evidence type="ECO:0000256" key="3">
    <source>
        <dbReference type="ARBA" id="ARBA00022576"/>
    </source>
</evidence>
<feature type="modified residue" description="N6-(pyridoxal phosphate)lysine" evidence="6">
    <location>
        <position position="243"/>
    </location>
</feature>
<dbReference type="InterPro" id="IPR015424">
    <property type="entry name" value="PyrdxlP-dep_Trfase"/>
</dbReference>
<accession>A0A2A8D4D2</accession>
<name>A0A2A8D4D2_9MICC</name>
<dbReference type="InterPro" id="IPR050106">
    <property type="entry name" value="HistidinolP_aminotransfase"/>
</dbReference>
<comment type="cofactor">
    <cofactor evidence="1 6">
        <name>pyridoxal 5'-phosphate</name>
        <dbReference type="ChEBI" id="CHEBI:597326"/>
    </cofactor>
</comment>
<dbReference type="AlphaFoldDB" id="A0A2A8D4D2"/>
<dbReference type="GO" id="GO:0000105">
    <property type="term" value="P:L-histidine biosynthetic process"/>
    <property type="evidence" value="ECO:0007669"/>
    <property type="project" value="UniProtKB-UniRule"/>
</dbReference>
<evidence type="ECO:0000256" key="2">
    <source>
        <dbReference type="ARBA" id="ARBA00011738"/>
    </source>
</evidence>
<evidence type="ECO:0000256" key="4">
    <source>
        <dbReference type="ARBA" id="ARBA00022679"/>
    </source>
</evidence>
<evidence type="ECO:0000256" key="1">
    <source>
        <dbReference type="ARBA" id="ARBA00001933"/>
    </source>
</evidence>